<sequence>MIFPLLSLVLLISLPGVLCQNFLGNLVQALNTSGLTQLANITSNLNSTAAGQRILNALPQGNWTVFAPDNSALQAVPQSTTQNLTLLADIVSYHAVSGNFTNETATWPNVTIGRTLLNDSSLVALEGNKSQVLVWSKLSNGTTIVLNNGTNVTVTNMSAFQNIEIIVIDKVLTPPGNFGAVLAANNLTSLATLLASNQVPSSVLQGLSTAKGVTVFAPNNDAINAANGTLGLMNNQTALADLIANHVINGSTVYSSSLASGSNYTSAAGEPLDFVTNSSGTYVSSNGSNTVKVVQSNLLTENGVVHVIDGVMVDTQADPAAASSA</sequence>
<evidence type="ECO:0000313" key="1">
    <source>
        <dbReference type="EMBL" id="KAH7908141.1"/>
    </source>
</evidence>
<organism evidence="1 2">
    <name type="scientific">Hygrophoropsis aurantiaca</name>
    <dbReference type="NCBI Taxonomy" id="72124"/>
    <lineage>
        <taxon>Eukaryota</taxon>
        <taxon>Fungi</taxon>
        <taxon>Dikarya</taxon>
        <taxon>Basidiomycota</taxon>
        <taxon>Agaricomycotina</taxon>
        <taxon>Agaricomycetes</taxon>
        <taxon>Agaricomycetidae</taxon>
        <taxon>Boletales</taxon>
        <taxon>Coniophorineae</taxon>
        <taxon>Hygrophoropsidaceae</taxon>
        <taxon>Hygrophoropsis</taxon>
    </lineage>
</organism>
<name>A0ACB8A4K7_9AGAM</name>
<proteinExistence type="predicted"/>
<dbReference type="Proteomes" id="UP000790377">
    <property type="component" value="Unassembled WGS sequence"/>
</dbReference>
<accession>A0ACB8A4K7</accession>
<keyword evidence="2" id="KW-1185">Reference proteome</keyword>
<protein>
    <submittedName>
        <fullName evidence="1">FAS1 domain-containing protein</fullName>
    </submittedName>
</protein>
<evidence type="ECO:0000313" key="2">
    <source>
        <dbReference type="Proteomes" id="UP000790377"/>
    </source>
</evidence>
<dbReference type="EMBL" id="MU267844">
    <property type="protein sequence ID" value="KAH7908141.1"/>
    <property type="molecule type" value="Genomic_DNA"/>
</dbReference>
<gene>
    <name evidence="1" type="ORF">BJ138DRAFT_396929</name>
</gene>
<comment type="caution">
    <text evidence="1">The sequence shown here is derived from an EMBL/GenBank/DDBJ whole genome shotgun (WGS) entry which is preliminary data.</text>
</comment>
<reference evidence="1" key="1">
    <citation type="journal article" date="2021" name="New Phytol.">
        <title>Evolutionary innovations through gain and loss of genes in the ectomycorrhizal Boletales.</title>
        <authorList>
            <person name="Wu G."/>
            <person name="Miyauchi S."/>
            <person name="Morin E."/>
            <person name="Kuo A."/>
            <person name="Drula E."/>
            <person name="Varga T."/>
            <person name="Kohler A."/>
            <person name="Feng B."/>
            <person name="Cao Y."/>
            <person name="Lipzen A."/>
            <person name="Daum C."/>
            <person name="Hundley H."/>
            <person name="Pangilinan J."/>
            <person name="Johnson J."/>
            <person name="Barry K."/>
            <person name="LaButti K."/>
            <person name="Ng V."/>
            <person name="Ahrendt S."/>
            <person name="Min B."/>
            <person name="Choi I.G."/>
            <person name="Park H."/>
            <person name="Plett J.M."/>
            <person name="Magnuson J."/>
            <person name="Spatafora J.W."/>
            <person name="Nagy L.G."/>
            <person name="Henrissat B."/>
            <person name="Grigoriev I.V."/>
            <person name="Yang Z.L."/>
            <person name="Xu J."/>
            <person name="Martin F.M."/>
        </authorList>
    </citation>
    <scope>NUCLEOTIDE SEQUENCE</scope>
    <source>
        <strain evidence="1">ATCC 28755</strain>
    </source>
</reference>